<dbReference type="EMBL" id="BARS01009853">
    <property type="protein sequence ID" value="GAF80494.1"/>
    <property type="molecule type" value="Genomic_DNA"/>
</dbReference>
<proteinExistence type="predicted"/>
<reference evidence="1" key="1">
    <citation type="journal article" date="2014" name="Front. Microbiol.">
        <title>High frequency of phylogenetically diverse reductive dehalogenase-homologous genes in deep subseafloor sedimentary metagenomes.</title>
        <authorList>
            <person name="Kawai M."/>
            <person name="Futagami T."/>
            <person name="Toyoda A."/>
            <person name="Takaki Y."/>
            <person name="Nishi S."/>
            <person name="Hori S."/>
            <person name="Arai W."/>
            <person name="Tsubouchi T."/>
            <person name="Morono Y."/>
            <person name="Uchiyama I."/>
            <person name="Ito T."/>
            <person name="Fujiyama A."/>
            <person name="Inagaki F."/>
            <person name="Takami H."/>
        </authorList>
    </citation>
    <scope>NUCLEOTIDE SEQUENCE</scope>
    <source>
        <strain evidence="1">Expedition CK06-06</strain>
    </source>
</reference>
<comment type="caution">
    <text evidence="1">The sequence shown here is derived from an EMBL/GenBank/DDBJ whole genome shotgun (WGS) entry which is preliminary data.</text>
</comment>
<gene>
    <name evidence="1" type="ORF">S01H1_18428</name>
</gene>
<accession>X0SHM1</accession>
<name>X0SHM1_9ZZZZ</name>
<evidence type="ECO:0000313" key="1">
    <source>
        <dbReference type="EMBL" id="GAF80494.1"/>
    </source>
</evidence>
<sequence length="115" mass="14069">MRESKITKFERCIKLINEMSLHEKFQCRLDHEIALYLRDHGRGLHTKRSPRGMIVRYSISELLKTSLAWAEFYIETPLSIWDDLINDRDYRRWLEIAVCEDGNYRRPRWHRKVTF</sequence>
<organism evidence="1">
    <name type="scientific">marine sediment metagenome</name>
    <dbReference type="NCBI Taxonomy" id="412755"/>
    <lineage>
        <taxon>unclassified sequences</taxon>
        <taxon>metagenomes</taxon>
        <taxon>ecological metagenomes</taxon>
    </lineage>
</organism>
<dbReference type="AlphaFoldDB" id="X0SHM1"/>
<protein>
    <submittedName>
        <fullName evidence="1">Uncharacterized protein</fullName>
    </submittedName>
</protein>